<evidence type="ECO:0000313" key="2">
    <source>
        <dbReference type="Proteomes" id="UP001213039"/>
    </source>
</evidence>
<keyword evidence="2" id="KW-1185">Reference proteome</keyword>
<dbReference type="Proteomes" id="UP001213039">
    <property type="component" value="Chromosome"/>
</dbReference>
<sequence length="486" mass="55535">MSKSKNKNFVKYNNFENFIKQTNENTLFQNRVIEKTVLNLMMADSEKQQLATQYLTDEHFFYQGHKDLFRYIKDKRELIGFGSSVDFFEIRNMIEDEESKIKYPLVTTNLINEISSMFVNEENFLNNVENLIELNKMRNLEVFYNLSLDAMSHNKKITWDGSVQDFETFLEENNLSSLQNSSFISFASATKEMEELIGLALENKLPEGLLTGFDKLDQIIKGFKPGQLIVLAARPGVGKTALALNIVKNISSVTEISEDGITTIKPNHCAFISLEMPYTELTYRLFSSITNIHLAKLQKPSLLQSNELEILANSFKENINNENLFLDDNTSSRITDLIWKIKHLHKIVPGGLKLVVIDYLQLISGHNLNGNRQNEVAQISRSLKVLALDLKIPIIALSQLSRSVEQRTEKRPQLSDLRESGAIEQDADIVIFLSRNILDPKKDDDASKFDEYSLTQVTVAKNRNGQPGYTEMLYKGNIVTFFDEKS</sequence>
<gene>
    <name evidence="1" type="ORF">Me_995_000202</name>
</gene>
<reference evidence="1" key="1">
    <citation type="submission" date="2022-12" db="EMBL/GenBank/DDBJ databases">
        <authorList>
            <consortium name="Asia Pacific Centre for Animal Health"/>
            <person name="Klose S.M."/>
            <person name="Legione A.R."/>
            <person name="Monotti I."/>
            <person name="Bushell R."/>
            <person name="Marenda M.S."/>
            <person name="Sugiyama T."/>
            <person name="Browning G.F."/>
            <person name="Vaz P.K."/>
        </authorList>
    </citation>
    <scope>NUCLEOTIDE SEQUENCE</scope>
    <source>
        <strain evidence="1">Felid995</strain>
    </source>
</reference>
<organism evidence="1 2">
    <name type="scientific">Mycoplasmopsis edwardii</name>
    <dbReference type="NCBI Taxonomy" id="53558"/>
    <lineage>
        <taxon>Bacteria</taxon>
        <taxon>Bacillati</taxon>
        <taxon>Mycoplasmatota</taxon>
        <taxon>Mycoplasmoidales</taxon>
        <taxon>Metamycoplasmataceae</taxon>
        <taxon>Mycoplasmopsis</taxon>
    </lineage>
</organism>
<evidence type="ECO:0000313" key="1">
    <source>
        <dbReference type="EMBL" id="WBP84228.1"/>
    </source>
</evidence>
<name>A0ACD4PJ86_9BACT</name>
<dbReference type="EMBL" id="CP114370">
    <property type="protein sequence ID" value="WBP84228.1"/>
    <property type="molecule type" value="Genomic_DNA"/>
</dbReference>
<accession>A0ACD4PJ86</accession>
<proteinExistence type="predicted"/>
<protein>
    <submittedName>
        <fullName evidence="1">AAA family ATPase</fullName>
    </submittedName>
</protein>